<dbReference type="PANTHER" id="PTHR46230">
    <property type="match status" value="1"/>
</dbReference>
<dbReference type="PANTHER" id="PTHR46230:SF4">
    <property type="entry name" value="PROTEIN BOLA4, CHLOROPLASTIC_MITOCHONDRIAL"/>
    <property type="match status" value="1"/>
</dbReference>
<sequence>MFSVTFLKSGARAFTARSNMVWTQPALTTTAATTASKCMPAAPSTVRLFMSNTQEPDTTVVDVCTAKIKQALETDNVKVVGAYDDPNGSHISVEVVSAMFQGKRPVQRQQLVYKAIWEELQGPVHAVDNMICKTPDE</sequence>
<organism evidence="2 3">
    <name type="scientific">Nitzschia inconspicua</name>
    <dbReference type="NCBI Taxonomy" id="303405"/>
    <lineage>
        <taxon>Eukaryota</taxon>
        <taxon>Sar</taxon>
        <taxon>Stramenopiles</taxon>
        <taxon>Ochrophyta</taxon>
        <taxon>Bacillariophyta</taxon>
        <taxon>Bacillariophyceae</taxon>
        <taxon>Bacillariophycidae</taxon>
        <taxon>Bacillariales</taxon>
        <taxon>Bacillariaceae</taxon>
        <taxon>Nitzschia</taxon>
    </lineage>
</organism>
<dbReference type="EMBL" id="JAGRRH010000026">
    <property type="protein sequence ID" value="KAG7341389.1"/>
    <property type="molecule type" value="Genomic_DNA"/>
</dbReference>
<dbReference type="Proteomes" id="UP000693970">
    <property type="component" value="Unassembled WGS sequence"/>
</dbReference>
<accession>A0A9K3KCU8</accession>
<evidence type="ECO:0000313" key="2">
    <source>
        <dbReference type="EMBL" id="KAG7341389.1"/>
    </source>
</evidence>
<gene>
    <name evidence="2" type="ORF">IV203_023341</name>
</gene>
<reference evidence="2" key="2">
    <citation type="submission" date="2021-04" db="EMBL/GenBank/DDBJ databases">
        <authorList>
            <person name="Podell S."/>
        </authorList>
    </citation>
    <scope>NUCLEOTIDE SEQUENCE</scope>
    <source>
        <strain evidence="2">Hildebrandi</strain>
    </source>
</reference>
<evidence type="ECO:0000313" key="3">
    <source>
        <dbReference type="Proteomes" id="UP000693970"/>
    </source>
</evidence>
<dbReference type="InterPro" id="IPR002634">
    <property type="entry name" value="BolA"/>
</dbReference>
<evidence type="ECO:0000256" key="1">
    <source>
        <dbReference type="RuleBase" id="RU003860"/>
    </source>
</evidence>
<comment type="similarity">
    <text evidence="1">Belongs to the BolA/IbaG family.</text>
</comment>
<dbReference type="OrthoDB" id="4983at2759"/>
<keyword evidence="3" id="KW-1185">Reference proteome</keyword>
<comment type="caution">
    <text evidence="2">The sequence shown here is derived from an EMBL/GenBank/DDBJ whole genome shotgun (WGS) entry which is preliminary data.</text>
</comment>
<reference evidence="2" key="1">
    <citation type="journal article" date="2021" name="Sci. Rep.">
        <title>Diploid genomic architecture of Nitzschia inconspicua, an elite biomass production diatom.</title>
        <authorList>
            <person name="Oliver A."/>
            <person name="Podell S."/>
            <person name="Pinowska A."/>
            <person name="Traller J.C."/>
            <person name="Smith S.R."/>
            <person name="McClure R."/>
            <person name="Beliaev A."/>
            <person name="Bohutskyi P."/>
            <person name="Hill E.A."/>
            <person name="Rabines A."/>
            <person name="Zheng H."/>
            <person name="Allen L.Z."/>
            <person name="Kuo A."/>
            <person name="Grigoriev I.V."/>
            <person name="Allen A.E."/>
            <person name="Hazlebeck D."/>
            <person name="Allen E.E."/>
        </authorList>
    </citation>
    <scope>NUCLEOTIDE SEQUENCE</scope>
    <source>
        <strain evidence="2">Hildebrandi</strain>
    </source>
</reference>
<proteinExistence type="inferred from homology"/>
<name>A0A9K3KCU8_9STRA</name>
<dbReference type="Pfam" id="PF01722">
    <property type="entry name" value="BolA"/>
    <property type="match status" value="1"/>
</dbReference>
<dbReference type="GO" id="GO:0016226">
    <property type="term" value="P:iron-sulfur cluster assembly"/>
    <property type="evidence" value="ECO:0007669"/>
    <property type="project" value="TreeGrafter"/>
</dbReference>
<dbReference type="AlphaFoldDB" id="A0A9K3KCU8"/>
<protein>
    <submittedName>
        <fullName evidence="2">BolA-like protein</fullName>
    </submittedName>
</protein>